<dbReference type="KEGG" id="ddr:Deide_00051"/>
<protein>
    <submittedName>
        <fullName evidence="1">Putative Tyrosine--tRNA ligase gene leader peptide</fullName>
    </submittedName>
</protein>
<accession>X5HLA0</accession>
<dbReference type="GO" id="GO:0016874">
    <property type="term" value="F:ligase activity"/>
    <property type="evidence" value="ECO:0007669"/>
    <property type="project" value="UniProtKB-KW"/>
</dbReference>
<keyword evidence="2" id="KW-1185">Reference proteome</keyword>
<dbReference type="HOGENOM" id="CLU_222479_0_0_0"/>
<name>X5HLA0_DEIDV</name>
<dbReference type="EMBL" id="CP001114">
    <property type="protein sequence ID" value="AHX26476.1"/>
    <property type="molecule type" value="Genomic_DNA"/>
</dbReference>
<organism evidence="1 2">
    <name type="scientific">Deinococcus deserti (strain DSM 17065 / CIP 109153 / LMG 22923 / VCD115)</name>
    <dbReference type="NCBI Taxonomy" id="546414"/>
    <lineage>
        <taxon>Bacteria</taxon>
        <taxon>Thermotogati</taxon>
        <taxon>Deinococcota</taxon>
        <taxon>Deinococci</taxon>
        <taxon>Deinococcales</taxon>
        <taxon>Deinococcaceae</taxon>
        <taxon>Deinococcus</taxon>
    </lineage>
</organism>
<dbReference type="Proteomes" id="UP000002208">
    <property type="component" value="Chromosome"/>
</dbReference>
<sequence>MRRLTRRAYTPRR</sequence>
<evidence type="ECO:0000313" key="1">
    <source>
        <dbReference type="EMBL" id="AHX26476.1"/>
    </source>
</evidence>
<gene>
    <name evidence="1" type="ordered locus">Deide_00051</name>
</gene>
<reference evidence="1 2" key="1">
    <citation type="journal article" date="2009" name="PLoS Genet.">
        <title>Alliance of proteomics and genomics to unravel the specificities of Sahara bacterium Deinococcus deserti.</title>
        <authorList>
            <person name="de Groot A."/>
            <person name="Dulermo R."/>
            <person name="Ortet P."/>
            <person name="Blanchard L."/>
            <person name="Guerin P."/>
            <person name="Fernandez B."/>
            <person name="Vacherie B."/>
            <person name="Dossat C."/>
            <person name="Jolivet E."/>
            <person name="Siguier P."/>
            <person name="Chandler M."/>
            <person name="Barakat M."/>
            <person name="Dedieu A."/>
            <person name="Barbe V."/>
            <person name="Heulin T."/>
            <person name="Sommer S."/>
            <person name="Achouak W."/>
            <person name="Armengaud J."/>
        </authorList>
    </citation>
    <scope>NUCLEOTIDE SEQUENCE [LARGE SCALE GENOMIC DNA]</scope>
    <source>
        <strain evidence="2">DSM 17065 / CIP 109153 / LMG 22923 / VCD115</strain>
    </source>
</reference>
<evidence type="ECO:0000313" key="2">
    <source>
        <dbReference type="Proteomes" id="UP000002208"/>
    </source>
</evidence>
<proteinExistence type="predicted"/>
<keyword evidence="1" id="KW-0436">Ligase</keyword>